<accession>A0A444ZV69</accession>
<protein>
    <recommendedName>
        <fullName evidence="1">RNase H type-1 domain-containing protein</fullName>
    </recommendedName>
</protein>
<evidence type="ECO:0000313" key="2">
    <source>
        <dbReference type="EMBL" id="RYR18067.1"/>
    </source>
</evidence>
<reference evidence="2 3" key="1">
    <citation type="submission" date="2019-01" db="EMBL/GenBank/DDBJ databases">
        <title>Sequencing of cultivated peanut Arachis hypogaea provides insights into genome evolution and oil improvement.</title>
        <authorList>
            <person name="Chen X."/>
        </authorList>
    </citation>
    <scope>NUCLEOTIDE SEQUENCE [LARGE SCALE GENOMIC DNA]</scope>
    <source>
        <strain evidence="3">cv. Fuhuasheng</strain>
        <tissue evidence="2">Leaves</tissue>
    </source>
</reference>
<proteinExistence type="predicted"/>
<dbReference type="FunFam" id="3.30.420.10:FF:000076">
    <property type="entry name" value="RBR-type E3 ubiquitin transferase"/>
    <property type="match status" value="1"/>
</dbReference>
<organism evidence="2 3">
    <name type="scientific">Arachis hypogaea</name>
    <name type="common">Peanut</name>
    <dbReference type="NCBI Taxonomy" id="3818"/>
    <lineage>
        <taxon>Eukaryota</taxon>
        <taxon>Viridiplantae</taxon>
        <taxon>Streptophyta</taxon>
        <taxon>Embryophyta</taxon>
        <taxon>Tracheophyta</taxon>
        <taxon>Spermatophyta</taxon>
        <taxon>Magnoliopsida</taxon>
        <taxon>eudicotyledons</taxon>
        <taxon>Gunneridae</taxon>
        <taxon>Pentapetalae</taxon>
        <taxon>rosids</taxon>
        <taxon>fabids</taxon>
        <taxon>Fabales</taxon>
        <taxon>Fabaceae</taxon>
        <taxon>Papilionoideae</taxon>
        <taxon>50 kb inversion clade</taxon>
        <taxon>dalbergioids sensu lato</taxon>
        <taxon>Dalbergieae</taxon>
        <taxon>Pterocarpus clade</taxon>
        <taxon>Arachis</taxon>
    </lineage>
</organism>
<dbReference type="InterPro" id="IPR037056">
    <property type="entry name" value="RNase_H1_N_sf"/>
</dbReference>
<dbReference type="InterPro" id="IPR002156">
    <property type="entry name" value="RNaseH_domain"/>
</dbReference>
<gene>
    <name evidence="2" type="ORF">Ahy_B03g062696</name>
</gene>
<dbReference type="GO" id="GO:0003676">
    <property type="term" value="F:nucleic acid binding"/>
    <property type="evidence" value="ECO:0007669"/>
    <property type="project" value="InterPro"/>
</dbReference>
<dbReference type="InterPro" id="IPR012337">
    <property type="entry name" value="RNaseH-like_sf"/>
</dbReference>
<dbReference type="EMBL" id="SDMP01000013">
    <property type="protein sequence ID" value="RYR18067.1"/>
    <property type="molecule type" value="Genomic_DNA"/>
</dbReference>
<dbReference type="CDD" id="cd09279">
    <property type="entry name" value="RNase_HI_like"/>
    <property type="match status" value="1"/>
</dbReference>
<dbReference type="SUPFAM" id="SSF53098">
    <property type="entry name" value="Ribonuclease H-like"/>
    <property type="match status" value="1"/>
</dbReference>
<feature type="domain" description="RNase H type-1" evidence="1">
    <location>
        <begin position="224"/>
        <end position="366"/>
    </location>
</feature>
<keyword evidence="3" id="KW-1185">Reference proteome</keyword>
<dbReference type="PROSITE" id="PS50879">
    <property type="entry name" value="RNASE_H_1"/>
    <property type="match status" value="1"/>
</dbReference>
<dbReference type="Gene3D" id="3.40.970.10">
    <property type="entry name" value="Ribonuclease H1, N-terminal domain"/>
    <property type="match status" value="1"/>
</dbReference>
<dbReference type="Proteomes" id="UP000289738">
    <property type="component" value="Chromosome B03"/>
</dbReference>
<evidence type="ECO:0000313" key="3">
    <source>
        <dbReference type="Proteomes" id="UP000289738"/>
    </source>
</evidence>
<evidence type="ECO:0000259" key="1">
    <source>
        <dbReference type="PROSITE" id="PS50879"/>
    </source>
</evidence>
<dbReference type="Gene3D" id="3.30.420.10">
    <property type="entry name" value="Ribonuclease H-like superfamily/Ribonuclease H"/>
    <property type="match status" value="1"/>
</dbReference>
<sequence>MNCFSNLSSYTAAILARFLSSRRSLCNFPIKLTLPPTLSPRSQFVLARFPSRCCYSSSSSSAKKGRKKKVVEPEPVASVMEHEEKDAFFVVRKGDVVGVYNTLVDCQSQVGSSVCDPPVSVYKGYSLSKDTQNYLVSRGLKNALYTIRAADLTEDLFGMLVPCPFKDPASIERATSSNDVSKKRSVEMLELDNVQKVTGMASISEDPFRKQVKLDHVAAAEEPYGNTCLLEFDGASKGNPGKAGAGAILRSTDGSVICRLREGVGIATCNAAEYRAMILGMRYALKKGFSSIRIQGDSKLVCMQIDGSWKVKNENLSTLYKVAKELKDQFSLFQISHVLRVGTIDLAIGMSNLNSEADAQANLAINLADGQVQEERV</sequence>
<dbReference type="GO" id="GO:0004523">
    <property type="term" value="F:RNA-DNA hybrid ribonuclease activity"/>
    <property type="evidence" value="ECO:0007669"/>
    <property type="project" value="InterPro"/>
</dbReference>
<comment type="caution">
    <text evidence="2">The sequence shown here is derived from an EMBL/GenBank/DDBJ whole genome shotgun (WGS) entry which is preliminary data.</text>
</comment>
<dbReference type="PANTHER" id="PTHR46387:SF2">
    <property type="entry name" value="RIBONUCLEASE HI"/>
    <property type="match status" value="1"/>
</dbReference>
<dbReference type="PANTHER" id="PTHR46387">
    <property type="entry name" value="POLYNUCLEOTIDYL TRANSFERASE, RIBONUCLEASE H-LIKE SUPERFAMILY PROTEIN"/>
    <property type="match status" value="1"/>
</dbReference>
<dbReference type="AlphaFoldDB" id="A0A444ZV69"/>
<name>A0A444ZV69_ARAHY</name>
<dbReference type="Pfam" id="PF13456">
    <property type="entry name" value="RVT_3"/>
    <property type="match status" value="1"/>
</dbReference>
<dbReference type="InterPro" id="IPR036397">
    <property type="entry name" value="RNaseH_sf"/>
</dbReference>
<dbReference type="STRING" id="3818.A0A444ZV69"/>